<dbReference type="AlphaFoldDB" id="A0A934J6R1"/>
<comment type="caution">
    <text evidence="1">The sequence shown here is derived from an EMBL/GenBank/DDBJ whole genome shotgun (WGS) entry which is preliminary data.</text>
</comment>
<evidence type="ECO:0000313" key="2">
    <source>
        <dbReference type="Proteomes" id="UP000640274"/>
    </source>
</evidence>
<name>A0A934J6R1_9BACL</name>
<proteinExistence type="predicted"/>
<keyword evidence="2" id="KW-1185">Reference proteome</keyword>
<reference evidence="1" key="1">
    <citation type="submission" date="2020-12" db="EMBL/GenBank/DDBJ databases">
        <authorList>
            <person name="Huq M.A."/>
        </authorList>
    </citation>
    <scope>NUCLEOTIDE SEQUENCE</scope>
    <source>
        <strain evidence="1">MAHUQ-46</strain>
    </source>
</reference>
<gene>
    <name evidence="1" type="ORF">JFN88_08785</name>
</gene>
<accession>A0A934J6R1</accession>
<sequence>MKFNKYIITVVVGALIVGGAFGFSNLSKDNDAKNSEFIVENVDTNNLPIFPIRGSFVYDVNNKNEAVGIVDYVFVGKVVRNGGTIYKNIVTMENENGKPKEVGTPYTKYSIQVIENIKGKLKNSVDVLKHGGVSQDRVCKIDCVNSKTD</sequence>
<dbReference type="RefSeq" id="WP_199018951.1">
    <property type="nucleotide sequence ID" value="NZ_JAELUP010000026.1"/>
</dbReference>
<organism evidence="1 2">
    <name type="scientific">Paenibacillus roseus</name>
    <dbReference type="NCBI Taxonomy" id="2798579"/>
    <lineage>
        <taxon>Bacteria</taxon>
        <taxon>Bacillati</taxon>
        <taxon>Bacillota</taxon>
        <taxon>Bacilli</taxon>
        <taxon>Bacillales</taxon>
        <taxon>Paenibacillaceae</taxon>
        <taxon>Paenibacillus</taxon>
    </lineage>
</organism>
<protein>
    <submittedName>
        <fullName evidence="1">Uncharacterized protein</fullName>
    </submittedName>
</protein>
<dbReference type="EMBL" id="JAELUP010000026">
    <property type="protein sequence ID" value="MBJ6361400.1"/>
    <property type="molecule type" value="Genomic_DNA"/>
</dbReference>
<dbReference type="Proteomes" id="UP000640274">
    <property type="component" value="Unassembled WGS sequence"/>
</dbReference>
<evidence type="ECO:0000313" key="1">
    <source>
        <dbReference type="EMBL" id="MBJ6361400.1"/>
    </source>
</evidence>